<proteinExistence type="predicted"/>
<evidence type="ECO:0000313" key="2">
    <source>
        <dbReference type="Proteomes" id="UP000245626"/>
    </source>
</evidence>
<organism evidence="1 2">
    <name type="scientific">Violaceomyces palustris</name>
    <dbReference type="NCBI Taxonomy" id="1673888"/>
    <lineage>
        <taxon>Eukaryota</taxon>
        <taxon>Fungi</taxon>
        <taxon>Dikarya</taxon>
        <taxon>Basidiomycota</taxon>
        <taxon>Ustilaginomycotina</taxon>
        <taxon>Ustilaginomycetes</taxon>
        <taxon>Violaceomycetales</taxon>
        <taxon>Violaceomycetaceae</taxon>
        <taxon>Violaceomyces</taxon>
    </lineage>
</organism>
<accession>A0ACD0P3G9</accession>
<dbReference type="EMBL" id="KZ819771">
    <property type="protein sequence ID" value="PWN52542.1"/>
    <property type="molecule type" value="Genomic_DNA"/>
</dbReference>
<gene>
    <name evidence="1" type="ORF">IE53DRAFT_274456</name>
</gene>
<name>A0ACD0P3G9_9BASI</name>
<evidence type="ECO:0000313" key="1">
    <source>
        <dbReference type="EMBL" id="PWN52542.1"/>
    </source>
</evidence>
<reference evidence="1 2" key="1">
    <citation type="journal article" date="2018" name="Mol. Biol. Evol.">
        <title>Broad Genomic Sampling Reveals a Smut Pathogenic Ancestry of the Fungal Clade Ustilaginomycotina.</title>
        <authorList>
            <person name="Kijpornyongpan T."/>
            <person name="Mondo S.J."/>
            <person name="Barry K."/>
            <person name="Sandor L."/>
            <person name="Lee J."/>
            <person name="Lipzen A."/>
            <person name="Pangilinan J."/>
            <person name="LaButti K."/>
            <person name="Hainaut M."/>
            <person name="Henrissat B."/>
            <person name="Grigoriev I.V."/>
            <person name="Spatafora J.W."/>
            <person name="Aime M.C."/>
        </authorList>
    </citation>
    <scope>NUCLEOTIDE SEQUENCE [LARGE SCALE GENOMIC DNA]</scope>
    <source>
        <strain evidence="1 2">SA 807</strain>
    </source>
</reference>
<keyword evidence="2" id="KW-1185">Reference proteome</keyword>
<dbReference type="Proteomes" id="UP000245626">
    <property type="component" value="Unassembled WGS sequence"/>
</dbReference>
<protein>
    <submittedName>
        <fullName evidence="1">Uncharacterized protein</fullName>
    </submittedName>
</protein>
<sequence>MAVVSNEDRKREKERERERERQMGERRRNQEGERIGNWRLGNGEGSEKHGRKSLSPYTARRRSSPSDSVASHGRSDRNVGQSDSQVEAEEAKKDEGESIQSCALTLFVVEMRKWPFG</sequence>